<dbReference type="PIR" id="S35542">
    <property type="entry name" value="S35542"/>
</dbReference>
<accession>Q51587</accession>
<reference evidence="2" key="1">
    <citation type="journal article" date="1993" name="Nucleic Acids Res.">
        <title>DNA sequence and shuttle vector construction of plasmid pGL3 from Plectonema boryanum PCC 6306.</title>
        <authorList>
            <person name="Walton D.K."/>
            <person name="Gendel S.M."/>
            <person name="Atherly A.G."/>
        </authorList>
    </citation>
    <scope>NUCLEOTIDE SEQUENCE</scope>
</reference>
<name>Q51587_LEPBY</name>
<dbReference type="EMBL" id="M81382">
    <property type="protein sequence ID" value="AAA25610.1"/>
    <property type="molecule type" value="Genomic_DNA"/>
</dbReference>
<gene>
    <name evidence="2" type="primary">replication-associated protein</name>
</gene>
<organism evidence="2">
    <name type="scientific">Leptolyngbya boryana</name>
    <name type="common">Plectonema boryanum</name>
    <dbReference type="NCBI Taxonomy" id="1184"/>
    <lineage>
        <taxon>Bacteria</taxon>
        <taxon>Bacillati</taxon>
        <taxon>Cyanobacteriota</taxon>
        <taxon>Cyanophyceae</taxon>
        <taxon>Leptolyngbyales</taxon>
        <taxon>Leptolyngbyaceae</taxon>
        <taxon>Leptolyngbya group</taxon>
        <taxon>Leptolyngbya</taxon>
    </lineage>
</organism>
<evidence type="ECO:0000313" key="2">
    <source>
        <dbReference type="EMBL" id="AAA25610.1"/>
    </source>
</evidence>
<protein>
    <submittedName>
        <fullName evidence="2">Replication-associated protein</fullName>
    </submittedName>
</protein>
<sequence length="335" mass="37704">MNAPVRFCKPKYLGLSKPAKSEKTKKPRGQKGITSHGRRIIRGGVTLLERTYGRNRLSFITLTLPPAVAEDLSGRWAHVVDLMKRRLIYSNGLHGLPTEIIACTEVQEKRYERTGEVALHLHIVMVGRHSRGAWCYSPRQLEKMWSECCETAVRNVIEPNERVTSRVTNSRTESESNGNGNATGNTSSNANSNGNANGNIHTEVNWNAAVNVQRIKKSASAYMGKYLSKGTQTTQKIIDSGKAHLLPKAWYFCTQVLLERIKKATRVVSGNLAHEIYEHVLSHATEYLNYHRNIKAKCSDGREITVGWYGYLTKRGMQELGNLWVWSRGQSPLEI</sequence>
<proteinExistence type="predicted"/>
<dbReference type="AlphaFoldDB" id="Q51587"/>
<feature type="compositionally biased region" description="Low complexity" evidence="1">
    <location>
        <begin position="175"/>
        <end position="199"/>
    </location>
</feature>
<evidence type="ECO:0000256" key="1">
    <source>
        <dbReference type="SAM" id="MobiDB-lite"/>
    </source>
</evidence>
<feature type="region of interest" description="Disordered" evidence="1">
    <location>
        <begin position="160"/>
        <end position="199"/>
    </location>
</feature>